<keyword evidence="1" id="KW-0175">Coiled coil</keyword>
<evidence type="ECO:0000313" key="6">
    <source>
        <dbReference type="Proteomes" id="UP001359559"/>
    </source>
</evidence>
<keyword evidence="6" id="KW-1185">Reference proteome</keyword>
<organism evidence="5 6">
    <name type="scientific">Clitoria ternatea</name>
    <name type="common">Butterfly pea</name>
    <dbReference type="NCBI Taxonomy" id="43366"/>
    <lineage>
        <taxon>Eukaryota</taxon>
        <taxon>Viridiplantae</taxon>
        <taxon>Streptophyta</taxon>
        <taxon>Embryophyta</taxon>
        <taxon>Tracheophyta</taxon>
        <taxon>Spermatophyta</taxon>
        <taxon>Magnoliopsida</taxon>
        <taxon>eudicotyledons</taxon>
        <taxon>Gunneridae</taxon>
        <taxon>Pentapetalae</taxon>
        <taxon>rosids</taxon>
        <taxon>fabids</taxon>
        <taxon>Fabales</taxon>
        <taxon>Fabaceae</taxon>
        <taxon>Papilionoideae</taxon>
        <taxon>50 kb inversion clade</taxon>
        <taxon>NPAAA clade</taxon>
        <taxon>indigoferoid/millettioid clade</taxon>
        <taxon>Phaseoleae</taxon>
        <taxon>Clitoria</taxon>
    </lineage>
</organism>
<comment type="caution">
    <text evidence="5">The sequence shown here is derived from an EMBL/GenBank/DDBJ whole genome shotgun (WGS) entry which is preliminary data.</text>
</comment>
<dbReference type="InterPro" id="IPR006867">
    <property type="entry name" value="DUF632"/>
</dbReference>
<dbReference type="Proteomes" id="UP001359559">
    <property type="component" value="Unassembled WGS sequence"/>
</dbReference>
<evidence type="ECO:0000256" key="1">
    <source>
        <dbReference type="SAM" id="Coils"/>
    </source>
</evidence>
<dbReference type="PANTHER" id="PTHR21450">
    <property type="entry name" value="PROTEIN ALTERED PHOSPHATE STARVATION RESPONSE 1"/>
    <property type="match status" value="1"/>
</dbReference>
<sequence>MGCVFSRIDENEEVRKSKERKKVIKQLVRIRGEFSDSLLAYLRALRNTGATLRQFTDSDTFESETASNGLAEPPSPPLLPPPRPFFLADKSGLEAAEEEMLENDANHDPTLQIDLSVSSLKLLRCNDNNKEIVEAVEEENWEETKTEFEDENTEVEVGAEKLCRGKQKFIEPADHISSAMSLYRKDAAAMPMVDGRSGKTLEGIGRELDECFLKASGCIKEIAVLIDISGGDTLLRQNSGHRDRKRGNSAKVFSVLSWSRYSKSPHFTKDAAEVSGHDEPCKPGAHCITLKKLFAAEYKLFQARKEEVIAALEFERKSSLLHKQEDENLDLVKIDKTRSSVEKLESDLISLRRCISETTSSILEIIDEELSPQLVALTAGLAQMWRTMHECHRAQALITQQLSNLSDYPNALLNSEYHHQATIQFETEASYWYNSFCKLVKSQREYVRTLYKWIELTKCLRDDHECGNHSSLCIICEQWECRLDGLPDKEASDAIKSIVTSIRSIIGEQAKEDNILRKLEKLERKFQKCLNSLAEMEKKIDYGDNPDASPKHPICLKKAETEALRKQVESVKENYLDSVQNTKFMTLNFLKNSLPHLFLSLMEFSSTSAQAIEAINTQSSQ</sequence>
<dbReference type="Pfam" id="PF04782">
    <property type="entry name" value="DUF632"/>
    <property type="match status" value="1"/>
</dbReference>
<evidence type="ECO:0000259" key="4">
    <source>
        <dbReference type="Pfam" id="PF04783"/>
    </source>
</evidence>
<evidence type="ECO:0000256" key="2">
    <source>
        <dbReference type="SAM" id="MobiDB-lite"/>
    </source>
</evidence>
<evidence type="ECO:0000259" key="3">
    <source>
        <dbReference type="Pfam" id="PF04782"/>
    </source>
</evidence>
<gene>
    <name evidence="5" type="ORF">RJT34_15088</name>
</gene>
<protein>
    <recommendedName>
        <fullName evidence="7">Nitrate regulatory gene2 protein</fullName>
    </recommendedName>
</protein>
<feature type="compositionally biased region" description="Pro residues" evidence="2">
    <location>
        <begin position="73"/>
        <end position="83"/>
    </location>
</feature>
<evidence type="ECO:0000313" key="5">
    <source>
        <dbReference type="EMBL" id="KAK7304070.1"/>
    </source>
</evidence>
<feature type="compositionally biased region" description="Polar residues" evidence="2">
    <location>
        <begin position="57"/>
        <end position="68"/>
    </location>
</feature>
<feature type="coiled-coil region" evidence="1">
    <location>
        <begin position="505"/>
        <end position="539"/>
    </location>
</feature>
<dbReference type="PANTHER" id="PTHR21450:SF21">
    <property type="entry name" value="REDUCTASE SUBUNIT C, PUTATIVE (DUF630 AND DUF632)-RELATED"/>
    <property type="match status" value="1"/>
</dbReference>
<dbReference type="Pfam" id="PF04783">
    <property type="entry name" value="DUF630"/>
    <property type="match status" value="1"/>
</dbReference>
<dbReference type="InterPro" id="IPR006868">
    <property type="entry name" value="DUF630"/>
</dbReference>
<feature type="region of interest" description="Disordered" evidence="2">
    <location>
        <begin position="57"/>
        <end position="83"/>
    </location>
</feature>
<dbReference type="AlphaFoldDB" id="A0AAN9PLL3"/>
<reference evidence="5 6" key="1">
    <citation type="submission" date="2024-01" db="EMBL/GenBank/DDBJ databases">
        <title>The genomes of 5 underutilized Papilionoideae crops provide insights into root nodulation and disease resistance.</title>
        <authorList>
            <person name="Yuan L."/>
        </authorList>
    </citation>
    <scope>NUCLEOTIDE SEQUENCE [LARGE SCALE GENOMIC DNA]</scope>
    <source>
        <strain evidence="5">LY-2023</strain>
        <tissue evidence="5">Leaf</tissue>
    </source>
</reference>
<accession>A0AAN9PLL3</accession>
<proteinExistence type="predicted"/>
<dbReference type="EMBL" id="JAYKXN010000003">
    <property type="protein sequence ID" value="KAK7304070.1"/>
    <property type="molecule type" value="Genomic_DNA"/>
</dbReference>
<name>A0AAN9PLL3_CLITE</name>
<evidence type="ECO:0008006" key="7">
    <source>
        <dbReference type="Google" id="ProtNLM"/>
    </source>
</evidence>
<feature type="domain" description="DUF632" evidence="3">
    <location>
        <begin position="203"/>
        <end position="503"/>
    </location>
</feature>
<feature type="domain" description="DUF630" evidence="4">
    <location>
        <begin position="1"/>
        <end position="58"/>
    </location>
</feature>